<evidence type="ECO:0000313" key="4">
    <source>
        <dbReference type="EMBL" id="PVA07327.1"/>
    </source>
</evidence>
<comment type="caution">
    <text evidence="4">The sequence shown here is derived from an EMBL/GenBank/DDBJ whole genome shotgun (WGS) entry which is preliminary data.</text>
</comment>
<gene>
    <name evidence="4" type="ORF">DC363_05640</name>
</gene>
<dbReference type="InterPro" id="IPR000182">
    <property type="entry name" value="GNAT_dom"/>
</dbReference>
<dbReference type="EMBL" id="QCYG01000003">
    <property type="protein sequence ID" value="PVA07327.1"/>
    <property type="molecule type" value="Genomic_DNA"/>
</dbReference>
<dbReference type="InterPro" id="IPR016181">
    <property type="entry name" value="Acyl_CoA_acyltransferase"/>
</dbReference>
<dbReference type="Proteomes" id="UP000244817">
    <property type="component" value="Unassembled WGS sequence"/>
</dbReference>
<feature type="domain" description="N-acetyltransferase" evidence="3">
    <location>
        <begin position="135"/>
        <end position="279"/>
    </location>
</feature>
<dbReference type="PROSITE" id="PS51186">
    <property type="entry name" value="GNAT"/>
    <property type="match status" value="1"/>
</dbReference>
<dbReference type="RefSeq" id="WP_108640155.1">
    <property type="nucleotide sequence ID" value="NZ_QCYG01000003.1"/>
</dbReference>
<reference evidence="4 5" key="1">
    <citation type="submission" date="2018-04" db="EMBL/GenBank/DDBJ databases">
        <title>Pelagivirga bohaiensis gen. nov., sp. nov., a bacterium isolated from the Bohai Sea.</title>
        <authorList>
            <person name="Ji X."/>
        </authorList>
    </citation>
    <scope>NUCLEOTIDE SEQUENCE [LARGE SCALE GENOMIC DNA]</scope>
    <source>
        <strain evidence="4 5">BH-SD16</strain>
    </source>
</reference>
<protein>
    <submittedName>
        <fullName evidence="4">N-acetyltransferase</fullName>
    </submittedName>
</protein>
<keyword evidence="2" id="KW-0012">Acyltransferase</keyword>
<dbReference type="SUPFAM" id="SSF55729">
    <property type="entry name" value="Acyl-CoA N-acyltransferases (Nat)"/>
    <property type="match status" value="1"/>
</dbReference>
<name>A0A2T7FYT8_9RHOB</name>
<keyword evidence="5" id="KW-1185">Reference proteome</keyword>
<dbReference type="OrthoDB" id="7365268at2"/>
<keyword evidence="1 4" id="KW-0808">Transferase</keyword>
<evidence type="ECO:0000256" key="1">
    <source>
        <dbReference type="ARBA" id="ARBA00022679"/>
    </source>
</evidence>
<evidence type="ECO:0000256" key="2">
    <source>
        <dbReference type="ARBA" id="ARBA00023315"/>
    </source>
</evidence>
<dbReference type="Pfam" id="PF00583">
    <property type="entry name" value="Acetyltransf_1"/>
    <property type="match status" value="1"/>
</dbReference>
<dbReference type="AlphaFoldDB" id="A0A2T7FYT8"/>
<proteinExistence type="predicted"/>
<sequence>MSWRPATPEDAPEIEAFLQAHIETSVFLLSNLRKFGATGAAQDYAMTFYITGHPVSGVVAQSTKGVVMAQWPAAGDWARPLALLPAPITGAIGDGDQIDALLRAAGLRDQPTNLNSDEVLYALTLSDLVAQDGPGTLRPLTGADRAALIPWRTDYQINILGEPEETARAKAADEIAAYIAANSHRVLEAEGVPLAMTGFNAEADDLVQVGGVYTPPAQRGRGLARRAVALHLAEARAAGKTRAILFADNPSAQNAYEAVGFAPIGRFAMIFFKQGHAPR</sequence>
<dbReference type="GO" id="GO:0016747">
    <property type="term" value="F:acyltransferase activity, transferring groups other than amino-acyl groups"/>
    <property type="evidence" value="ECO:0007669"/>
    <property type="project" value="InterPro"/>
</dbReference>
<dbReference type="Gene3D" id="3.40.630.30">
    <property type="match status" value="1"/>
</dbReference>
<dbReference type="InterPro" id="IPR050832">
    <property type="entry name" value="Bact_Acetyltransf"/>
</dbReference>
<evidence type="ECO:0000259" key="3">
    <source>
        <dbReference type="PROSITE" id="PS51186"/>
    </source>
</evidence>
<accession>A0A2T7FYT8</accession>
<dbReference type="PANTHER" id="PTHR43877:SF2">
    <property type="entry name" value="AMINOALKYLPHOSPHONATE N-ACETYLTRANSFERASE-RELATED"/>
    <property type="match status" value="1"/>
</dbReference>
<evidence type="ECO:0000313" key="5">
    <source>
        <dbReference type="Proteomes" id="UP000244817"/>
    </source>
</evidence>
<dbReference type="CDD" id="cd04301">
    <property type="entry name" value="NAT_SF"/>
    <property type="match status" value="1"/>
</dbReference>
<organism evidence="4 5">
    <name type="scientific">Thalassorhabdomicrobium marinisediminis</name>
    <dbReference type="NCBI Taxonomy" id="2170577"/>
    <lineage>
        <taxon>Bacteria</taxon>
        <taxon>Pseudomonadati</taxon>
        <taxon>Pseudomonadota</taxon>
        <taxon>Alphaproteobacteria</taxon>
        <taxon>Rhodobacterales</taxon>
        <taxon>Paracoccaceae</taxon>
        <taxon>Thalassorhabdomicrobium</taxon>
    </lineage>
</organism>
<dbReference type="PANTHER" id="PTHR43877">
    <property type="entry name" value="AMINOALKYLPHOSPHONATE N-ACETYLTRANSFERASE-RELATED-RELATED"/>
    <property type="match status" value="1"/>
</dbReference>